<dbReference type="SUPFAM" id="SSF48403">
    <property type="entry name" value="Ankyrin repeat"/>
    <property type="match status" value="1"/>
</dbReference>
<evidence type="ECO:0000256" key="5">
    <source>
        <dbReference type="ARBA" id="ARBA00023043"/>
    </source>
</evidence>
<evidence type="ECO:0000256" key="2">
    <source>
        <dbReference type="ARBA" id="ARBA00022692"/>
    </source>
</evidence>
<evidence type="ECO:0000256" key="1">
    <source>
        <dbReference type="ARBA" id="ARBA00004141"/>
    </source>
</evidence>
<keyword evidence="2 8" id="KW-0812">Transmembrane</keyword>
<dbReference type="Gene3D" id="1.25.40.20">
    <property type="entry name" value="Ankyrin repeat-containing domain"/>
    <property type="match status" value="1"/>
</dbReference>
<feature type="domain" description="PGG" evidence="9">
    <location>
        <begin position="288"/>
        <end position="409"/>
    </location>
</feature>
<gene>
    <name evidence="10" type="ORF">Sradi_5034200</name>
</gene>
<feature type="repeat" description="ANK" evidence="7">
    <location>
        <begin position="107"/>
        <end position="129"/>
    </location>
</feature>
<dbReference type="InterPro" id="IPR036770">
    <property type="entry name" value="Ankyrin_rpt-contain_sf"/>
</dbReference>
<accession>A0AAW2MII4</accession>
<keyword evidence="5 7" id="KW-0040">ANK repeat</keyword>
<evidence type="ECO:0000313" key="10">
    <source>
        <dbReference type="EMBL" id="KAL0330475.1"/>
    </source>
</evidence>
<dbReference type="Pfam" id="PF13962">
    <property type="entry name" value="PGG"/>
    <property type="match status" value="1"/>
</dbReference>
<protein>
    <recommendedName>
        <fullName evidence="9">PGG domain-containing protein</fullName>
    </recommendedName>
</protein>
<evidence type="ECO:0000256" key="7">
    <source>
        <dbReference type="PROSITE-ProRule" id="PRU00023"/>
    </source>
</evidence>
<comment type="subcellular location">
    <subcellularLocation>
        <location evidence="1">Membrane</location>
        <topology evidence="1">Multi-pass membrane protein</topology>
    </subcellularLocation>
</comment>
<keyword evidence="3" id="KW-0677">Repeat</keyword>
<evidence type="ECO:0000256" key="4">
    <source>
        <dbReference type="ARBA" id="ARBA00022989"/>
    </source>
</evidence>
<dbReference type="SMART" id="SM00248">
    <property type="entry name" value="ANK"/>
    <property type="match status" value="6"/>
</dbReference>
<evidence type="ECO:0000256" key="8">
    <source>
        <dbReference type="SAM" id="Phobius"/>
    </source>
</evidence>
<feature type="transmembrane region" description="Helical" evidence="8">
    <location>
        <begin position="354"/>
        <end position="374"/>
    </location>
</feature>
<reference evidence="10" key="2">
    <citation type="journal article" date="2024" name="Plant">
        <title>Genomic evolution and insights into agronomic trait innovations of Sesamum species.</title>
        <authorList>
            <person name="Miao H."/>
            <person name="Wang L."/>
            <person name="Qu L."/>
            <person name="Liu H."/>
            <person name="Sun Y."/>
            <person name="Le M."/>
            <person name="Wang Q."/>
            <person name="Wei S."/>
            <person name="Zheng Y."/>
            <person name="Lin W."/>
            <person name="Duan Y."/>
            <person name="Cao H."/>
            <person name="Xiong S."/>
            <person name="Wang X."/>
            <person name="Wei L."/>
            <person name="Li C."/>
            <person name="Ma Q."/>
            <person name="Ju M."/>
            <person name="Zhao R."/>
            <person name="Li G."/>
            <person name="Mu C."/>
            <person name="Tian Q."/>
            <person name="Mei H."/>
            <person name="Zhang T."/>
            <person name="Gao T."/>
            <person name="Zhang H."/>
        </authorList>
    </citation>
    <scope>NUCLEOTIDE SEQUENCE</scope>
    <source>
        <strain evidence="10">G02</strain>
    </source>
</reference>
<comment type="caution">
    <text evidence="10">The sequence shown here is derived from an EMBL/GenBank/DDBJ whole genome shotgun (WGS) entry which is preliminary data.</text>
</comment>
<keyword evidence="6 8" id="KW-0472">Membrane</keyword>
<dbReference type="EMBL" id="JACGWJ010000022">
    <property type="protein sequence ID" value="KAL0330475.1"/>
    <property type="molecule type" value="Genomic_DNA"/>
</dbReference>
<dbReference type="PANTHER" id="PTHR24186:SF37">
    <property type="entry name" value="PGG DOMAIN-CONTAINING PROTEIN"/>
    <property type="match status" value="1"/>
</dbReference>
<proteinExistence type="predicted"/>
<feature type="repeat" description="ANK" evidence="7">
    <location>
        <begin position="177"/>
        <end position="198"/>
    </location>
</feature>
<dbReference type="GO" id="GO:0005886">
    <property type="term" value="C:plasma membrane"/>
    <property type="evidence" value="ECO:0007669"/>
    <property type="project" value="TreeGrafter"/>
</dbReference>
<reference evidence="10" key="1">
    <citation type="submission" date="2020-06" db="EMBL/GenBank/DDBJ databases">
        <authorList>
            <person name="Li T."/>
            <person name="Hu X."/>
            <person name="Zhang T."/>
            <person name="Song X."/>
            <person name="Zhang H."/>
            <person name="Dai N."/>
            <person name="Sheng W."/>
            <person name="Hou X."/>
            <person name="Wei L."/>
        </authorList>
    </citation>
    <scope>NUCLEOTIDE SEQUENCE</scope>
    <source>
        <strain evidence="10">G02</strain>
        <tissue evidence="10">Leaf</tissue>
    </source>
</reference>
<dbReference type="PANTHER" id="PTHR24186">
    <property type="entry name" value="PROTEIN PHOSPHATASE 1 REGULATORY SUBUNIT"/>
    <property type="match status" value="1"/>
</dbReference>
<dbReference type="InterPro" id="IPR002110">
    <property type="entry name" value="Ankyrin_rpt"/>
</dbReference>
<sequence length="475" mass="52643">MERLVTELFEAAAKGGITSLQQLLKKDPLILDRVVVQIFSETPLHVAAMLGHVDFVKEIIRIKPQLITELNSFRSSPLHLASAKGYVDVVMVLLSVDHRMCLARDKNGMTPLHLSAIKSQLQVMTILLQAKPEAAQVTVYRGENILHLCIKHYQVEALKLLLDTISDPEFINSKDTDGNTILHLAVADKQVETINFLLTMPALEVNALNLSGMTAFDVLIKSQRDVRDSEIGESLKHAGCFGTKEKSTASYVNRNMAIRALSSSPDHLTSSTNIERKSSDDLVKQPDDWLEKKRSALMVVASLIATMAFQVGVNPPSGVWQDDNTIDSQGNPVSDPHKAGFSVLAHNQPQVYTGFYTVNTTSFIASLSIILLLMSGLPIRRRFFMWILMVITWLAITATALTYTVSIIVLTPSEQQNSVKNVVGFSVFVWLCLMALLLMGHTIRLIVKLVKKLSKTFRRRRMVEGSAVLVNNVGV</sequence>
<dbReference type="PROSITE" id="PS50297">
    <property type="entry name" value="ANK_REP_REGION"/>
    <property type="match status" value="2"/>
</dbReference>
<feature type="transmembrane region" description="Helical" evidence="8">
    <location>
        <begin position="422"/>
        <end position="447"/>
    </location>
</feature>
<keyword evidence="4 8" id="KW-1133">Transmembrane helix</keyword>
<organism evidence="10">
    <name type="scientific">Sesamum radiatum</name>
    <name type="common">Black benniseed</name>
    <dbReference type="NCBI Taxonomy" id="300843"/>
    <lineage>
        <taxon>Eukaryota</taxon>
        <taxon>Viridiplantae</taxon>
        <taxon>Streptophyta</taxon>
        <taxon>Embryophyta</taxon>
        <taxon>Tracheophyta</taxon>
        <taxon>Spermatophyta</taxon>
        <taxon>Magnoliopsida</taxon>
        <taxon>eudicotyledons</taxon>
        <taxon>Gunneridae</taxon>
        <taxon>Pentapetalae</taxon>
        <taxon>asterids</taxon>
        <taxon>lamiids</taxon>
        <taxon>Lamiales</taxon>
        <taxon>Pedaliaceae</taxon>
        <taxon>Sesamum</taxon>
    </lineage>
</organism>
<dbReference type="PROSITE" id="PS50088">
    <property type="entry name" value="ANK_REPEAT"/>
    <property type="match status" value="2"/>
</dbReference>
<dbReference type="Pfam" id="PF00023">
    <property type="entry name" value="Ank"/>
    <property type="match status" value="1"/>
</dbReference>
<evidence type="ECO:0000259" key="9">
    <source>
        <dbReference type="Pfam" id="PF13962"/>
    </source>
</evidence>
<evidence type="ECO:0000256" key="6">
    <source>
        <dbReference type="ARBA" id="ARBA00023136"/>
    </source>
</evidence>
<evidence type="ECO:0000256" key="3">
    <source>
        <dbReference type="ARBA" id="ARBA00022737"/>
    </source>
</evidence>
<dbReference type="Pfam" id="PF12796">
    <property type="entry name" value="Ank_2"/>
    <property type="match status" value="2"/>
</dbReference>
<dbReference type="InterPro" id="IPR026961">
    <property type="entry name" value="PGG_dom"/>
</dbReference>
<name>A0AAW2MII4_SESRA</name>
<dbReference type="AlphaFoldDB" id="A0AAW2MII4"/>
<feature type="transmembrane region" description="Helical" evidence="8">
    <location>
        <begin position="386"/>
        <end position="410"/>
    </location>
</feature>